<dbReference type="GO" id="GO:0002161">
    <property type="term" value="F:aminoacyl-tRNA deacylase activity"/>
    <property type="evidence" value="ECO:0007669"/>
    <property type="project" value="InterPro"/>
</dbReference>
<evidence type="ECO:0000259" key="5">
    <source>
        <dbReference type="Pfam" id="PF04073"/>
    </source>
</evidence>
<evidence type="ECO:0000256" key="1">
    <source>
        <dbReference type="ARBA" id="ARBA00009798"/>
    </source>
</evidence>
<dbReference type="GO" id="GO:0006412">
    <property type="term" value="P:translation"/>
    <property type="evidence" value="ECO:0007669"/>
    <property type="project" value="UniProtKB-KW"/>
</dbReference>
<gene>
    <name evidence="6" type="ORF">CFX0092_A0271</name>
</gene>
<evidence type="ECO:0000256" key="3">
    <source>
        <dbReference type="ARBA" id="ARBA00023239"/>
    </source>
</evidence>
<evidence type="ECO:0000256" key="4">
    <source>
        <dbReference type="PIRNR" id="PIRNR006181"/>
    </source>
</evidence>
<proteinExistence type="inferred from homology"/>
<keyword evidence="7" id="KW-1185">Reference proteome</keyword>
<dbReference type="Proteomes" id="UP000215027">
    <property type="component" value="Chromosome I"/>
</dbReference>
<dbReference type="OrthoDB" id="9809296at2"/>
<dbReference type="RefSeq" id="WP_095041800.1">
    <property type="nucleotide sequence ID" value="NZ_LN890655.1"/>
</dbReference>
<organism evidence="6 7">
    <name type="scientific">Candidatus Promineifilum breve</name>
    <dbReference type="NCBI Taxonomy" id="1806508"/>
    <lineage>
        <taxon>Bacteria</taxon>
        <taxon>Bacillati</taxon>
        <taxon>Chloroflexota</taxon>
        <taxon>Ardenticatenia</taxon>
        <taxon>Candidatus Promineifilales</taxon>
        <taxon>Candidatus Promineifilaceae</taxon>
        <taxon>Candidatus Promineifilum</taxon>
    </lineage>
</organism>
<evidence type="ECO:0000256" key="2">
    <source>
        <dbReference type="ARBA" id="ARBA00022917"/>
    </source>
</evidence>
<dbReference type="SUPFAM" id="SSF55826">
    <property type="entry name" value="YbaK/ProRS associated domain"/>
    <property type="match status" value="1"/>
</dbReference>
<dbReference type="Gene3D" id="3.90.960.10">
    <property type="entry name" value="YbaK/aminoacyl-tRNA synthetase-associated domain"/>
    <property type="match status" value="1"/>
</dbReference>
<keyword evidence="3 4" id="KW-0456">Lyase</keyword>
<dbReference type="AlphaFoldDB" id="A0A160SYU4"/>
<keyword evidence="2 4" id="KW-0648">Protein biosynthesis</keyword>
<dbReference type="GO" id="GO:0016829">
    <property type="term" value="F:lyase activity"/>
    <property type="evidence" value="ECO:0007669"/>
    <property type="project" value="UniProtKB-KW"/>
</dbReference>
<dbReference type="PANTHER" id="PTHR30411:SF0">
    <property type="entry name" value="CYS-TRNA(PRO)_CYS-TRNA(CYS) DEACYLASE YBAK"/>
    <property type="match status" value="1"/>
</dbReference>
<dbReference type="CDD" id="cd00002">
    <property type="entry name" value="YbaK_deacylase"/>
    <property type="match status" value="1"/>
</dbReference>
<feature type="domain" description="YbaK/aminoacyl-tRNA synthetase-associated" evidence="5">
    <location>
        <begin position="26"/>
        <end position="148"/>
    </location>
</feature>
<dbReference type="PIRSF" id="PIRSF006181">
    <property type="entry name" value="EbsC_YbaK"/>
    <property type="match status" value="1"/>
</dbReference>
<accession>A0A160SYU4</accession>
<dbReference type="Pfam" id="PF04073">
    <property type="entry name" value="tRNA_edit"/>
    <property type="match status" value="1"/>
</dbReference>
<dbReference type="EMBL" id="LN890655">
    <property type="protein sequence ID" value="CUS02152.2"/>
    <property type="molecule type" value="Genomic_DNA"/>
</dbReference>
<protein>
    <recommendedName>
        <fullName evidence="4">Cys-tRNA(Pro)/Cys-tRNA(Cys) deacylase</fullName>
        <ecNumber evidence="4">4.2.-.-</ecNumber>
    </recommendedName>
</protein>
<dbReference type="PANTHER" id="PTHR30411">
    <property type="entry name" value="CYTOPLASMIC PROTEIN"/>
    <property type="match status" value="1"/>
</dbReference>
<dbReference type="EC" id="4.2.-.-" evidence="4"/>
<reference evidence="6" key="1">
    <citation type="submission" date="2016-01" db="EMBL/GenBank/DDBJ databases">
        <authorList>
            <person name="Mcilroy J.S."/>
            <person name="Karst M S."/>
            <person name="Albertsen M."/>
        </authorList>
    </citation>
    <scope>NUCLEOTIDE SEQUENCE</scope>
    <source>
        <strain evidence="6">Cfx-K</strain>
    </source>
</reference>
<name>A0A160SYU4_9CHLR</name>
<sequence length="164" mass="17687">MTEKTQAMRALEGKRIGYDVLAYSDEMRDAEEIARSLGLSPGEVYKTLVVMPPEGSKKPLLVMIPADAHLDLKKLAAAVGAKKLKMATQREAEQLTGLQVGGISAVALLNKPFAVYIHRAAEALPVICVSAGKRGLQLRVVTRELIKLTNARPVDVATTEPDPD</sequence>
<dbReference type="InterPro" id="IPR004369">
    <property type="entry name" value="Prolyl-tRNA_editing_YbaK/EbsC"/>
</dbReference>
<dbReference type="InterPro" id="IPR007214">
    <property type="entry name" value="YbaK/aa-tRNA-synth-assoc-dom"/>
</dbReference>
<evidence type="ECO:0000313" key="7">
    <source>
        <dbReference type="Proteomes" id="UP000215027"/>
    </source>
</evidence>
<evidence type="ECO:0000313" key="6">
    <source>
        <dbReference type="EMBL" id="CUS02152.2"/>
    </source>
</evidence>
<dbReference type="InterPro" id="IPR036754">
    <property type="entry name" value="YbaK/aa-tRNA-synt-asso_dom_sf"/>
</dbReference>
<comment type="similarity">
    <text evidence="1 4">Belongs to the prolyl-tRNA editing family. YbaK/EbsC subfamily.</text>
</comment>
<dbReference type="KEGG" id="pbf:CFX0092_A0271"/>